<name>A0A815RJX1_9BILA</name>
<accession>A0A815RJX1</accession>
<dbReference type="EMBL" id="CAJNOQ010020901">
    <property type="protein sequence ID" value="CAF1477450.1"/>
    <property type="molecule type" value="Genomic_DNA"/>
</dbReference>
<evidence type="ECO:0000313" key="4">
    <source>
        <dbReference type="Proteomes" id="UP000663829"/>
    </source>
</evidence>
<evidence type="ECO:0000313" key="2">
    <source>
        <dbReference type="EMBL" id="CAF1477450.1"/>
    </source>
</evidence>
<feature type="region of interest" description="Disordered" evidence="1">
    <location>
        <begin position="136"/>
        <end position="171"/>
    </location>
</feature>
<dbReference type="Proteomes" id="UP000663829">
    <property type="component" value="Unassembled WGS sequence"/>
</dbReference>
<dbReference type="AlphaFoldDB" id="A0A815RJX1"/>
<dbReference type="Proteomes" id="UP000681722">
    <property type="component" value="Unassembled WGS sequence"/>
</dbReference>
<reference evidence="2" key="1">
    <citation type="submission" date="2021-02" db="EMBL/GenBank/DDBJ databases">
        <authorList>
            <person name="Nowell W R."/>
        </authorList>
    </citation>
    <scope>NUCLEOTIDE SEQUENCE</scope>
</reference>
<feature type="region of interest" description="Disordered" evidence="1">
    <location>
        <begin position="221"/>
        <end position="251"/>
    </location>
</feature>
<protein>
    <submittedName>
        <fullName evidence="2">Uncharacterized protein</fullName>
    </submittedName>
</protein>
<dbReference type="EMBL" id="CAJOBC010086374">
    <property type="protein sequence ID" value="CAF4343241.1"/>
    <property type="molecule type" value="Genomic_DNA"/>
</dbReference>
<gene>
    <name evidence="2" type="ORF">GPM918_LOCUS35697</name>
    <name evidence="3" type="ORF">SRO942_LOCUS36415</name>
</gene>
<feature type="compositionally biased region" description="Basic and acidic residues" evidence="1">
    <location>
        <begin position="54"/>
        <end position="66"/>
    </location>
</feature>
<keyword evidence="4" id="KW-1185">Reference proteome</keyword>
<sequence>MTQRQQRRPDAPALLSSASVLEPTRVNTPLLDLTADFDSISNKPPPPSSNVGGEEQHQAISNRDEAPDTTTSTITTVLNEWATRLGFKTPPPSRAATAKRKNQMKQLDDLLAQPVQQLFDVMVPAAHVLEMPSTREQHIDSGAHAQSAQSRGPGALKQPPIPSPDADGQMKITTATTPTRTSPANESDAASQPADFVLAGTDAVPKLPPIPYWMVAGKGMRQQQRKSVQQPSAQQLPRSFLPTQQRPQLNQRQKRYRFQPGTTSNFNSYTPIGIQEQPSPPTVQQQQINTLHFNRAPPPQPRIPSSTHTSNRFQPFIDNYQCYVDTEPPMYMFLHLQLH</sequence>
<proteinExistence type="predicted"/>
<feature type="region of interest" description="Disordered" evidence="1">
    <location>
        <begin position="1"/>
        <end position="71"/>
    </location>
</feature>
<comment type="caution">
    <text evidence="2">The sequence shown here is derived from an EMBL/GenBank/DDBJ whole genome shotgun (WGS) entry which is preliminary data.</text>
</comment>
<evidence type="ECO:0000313" key="3">
    <source>
        <dbReference type="EMBL" id="CAF4343241.1"/>
    </source>
</evidence>
<organism evidence="2 4">
    <name type="scientific">Didymodactylos carnosus</name>
    <dbReference type="NCBI Taxonomy" id="1234261"/>
    <lineage>
        <taxon>Eukaryota</taxon>
        <taxon>Metazoa</taxon>
        <taxon>Spiralia</taxon>
        <taxon>Gnathifera</taxon>
        <taxon>Rotifera</taxon>
        <taxon>Eurotatoria</taxon>
        <taxon>Bdelloidea</taxon>
        <taxon>Philodinida</taxon>
        <taxon>Philodinidae</taxon>
        <taxon>Didymodactylos</taxon>
    </lineage>
</organism>
<evidence type="ECO:0000256" key="1">
    <source>
        <dbReference type="SAM" id="MobiDB-lite"/>
    </source>
</evidence>